<feature type="region of interest" description="Disordered" evidence="1">
    <location>
        <begin position="1"/>
        <end position="22"/>
    </location>
</feature>
<dbReference type="KEGG" id="mhos:CXR34_14450"/>
<dbReference type="GO" id="GO:0016740">
    <property type="term" value="F:transferase activity"/>
    <property type="evidence" value="ECO:0007669"/>
    <property type="project" value="UniProtKB-KW"/>
</dbReference>
<proteinExistence type="predicted"/>
<dbReference type="Proteomes" id="UP000233276">
    <property type="component" value="Chromosome"/>
</dbReference>
<feature type="transmembrane region" description="Helical" evidence="2">
    <location>
        <begin position="37"/>
        <end position="56"/>
    </location>
</feature>
<dbReference type="Pfam" id="PF10823">
    <property type="entry name" value="DUF2568"/>
    <property type="match status" value="1"/>
</dbReference>
<evidence type="ECO:0000313" key="3">
    <source>
        <dbReference type="EMBL" id="AUG30543.1"/>
    </source>
</evidence>
<accession>A0A2K9E0U3</accession>
<reference evidence="3 4" key="1">
    <citation type="submission" date="2017-12" db="EMBL/GenBank/DDBJ databases">
        <title>Isolation and characterization of estrogens degradatiion strain Microbacterium hominis SJTG1.</title>
        <authorList>
            <person name="Xiong W."/>
            <person name="Yin C."/>
            <person name="Zheng D."/>
            <person name="Liang R."/>
        </authorList>
    </citation>
    <scope>NUCLEOTIDE SEQUENCE [LARGE SCALE GENOMIC DNA]</scope>
    <source>
        <strain evidence="3 4">SJTG1</strain>
    </source>
</reference>
<evidence type="ECO:0000256" key="1">
    <source>
        <dbReference type="SAM" id="MobiDB-lite"/>
    </source>
</evidence>
<protein>
    <submittedName>
        <fullName evidence="3">4-amino-4-deoxy-L-arabinose transferase</fullName>
    </submittedName>
</protein>
<feature type="transmembrane region" description="Helical" evidence="2">
    <location>
        <begin position="93"/>
        <end position="111"/>
    </location>
</feature>
<organism evidence="3 4">
    <name type="scientific">Microbacterium hominis</name>
    <dbReference type="NCBI Taxonomy" id="162426"/>
    <lineage>
        <taxon>Bacteria</taxon>
        <taxon>Bacillati</taxon>
        <taxon>Actinomycetota</taxon>
        <taxon>Actinomycetes</taxon>
        <taxon>Micrococcales</taxon>
        <taxon>Microbacteriaceae</taxon>
        <taxon>Microbacterium</taxon>
    </lineage>
</organism>
<feature type="transmembrane region" description="Helical" evidence="2">
    <location>
        <begin position="62"/>
        <end position="81"/>
    </location>
</feature>
<gene>
    <name evidence="3" type="ORF">CXR34_14450</name>
</gene>
<evidence type="ECO:0000313" key="4">
    <source>
        <dbReference type="Proteomes" id="UP000233276"/>
    </source>
</evidence>
<dbReference type="AlphaFoldDB" id="A0A2K9E0U3"/>
<dbReference type="EMBL" id="CP025299">
    <property type="protein sequence ID" value="AUG30543.1"/>
    <property type="molecule type" value="Genomic_DNA"/>
</dbReference>
<keyword evidence="3" id="KW-0808">Transferase</keyword>
<sequence>MSDLPPVRPAAPEAPRADSGAGALPAGVRPSLDALDVLAFLTELFAFITLAVWGFTAWPFPWNIVAGIGTPLIAILLWALFVSPRAVFAVHPFVRALVELLVYASATIVWWTSGNAWIGVAYAVVAVTVGLVVGRRRLAA</sequence>
<dbReference type="RefSeq" id="WP_101306791.1">
    <property type="nucleotide sequence ID" value="NZ_CP025299.1"/>
</dbReference>
<keyword evidence="2" id="KW-1133">Transmembrane helix</keyword>
<keyword evidence="2" id="KW-0812">Transmembrane</keyword>
<keyword evidence="2" id="KW-0472">Membrane</keyword>
<dbReference type="InterPro" id="IPR021214">
    <property type="entry name" value="DUF2568"/>
</dbReference>
<feature type="transmembrane region" description="Helical" evidence="2">
    <location>
        <begin position="117"/>
        <end position="134"/>
    </location>
</feature>
<evidence type="ECO:0000256" key="2">
    <source>
        <dbReference type="SAM" id="Phobius"/>
    </source>
</evidence>
<name>A0A2K9E0U3_9MICO</name>